<gene>
    <name evidence="2" type="ORF">S06H3_28369</name>
</gene>
<feature type="region of interest" description="Disordered" evidence="1">
    <location>
        <begin position="1"/>
        <end position="21"/>
    </location>
</feature>
<comment type="caution">
    <text evidence="2">The sequence shown here is derived from an EMBL/GenBank/DDBJ whole genome shotgun (WGS) entry which is preliminary data.</text>
</comment>
<dbReference type="EMBL" id="BARV01016546">
    <property type="protein sequence ID" value="GAI28271.1"/>
    <property type="molecule type" value="Genomic_DNA"/>
</dbReference>
<protein>
    <submittedName>
        <fullName evidence="2">Uncharacterized protein</fullName>
    </submittedName>
</protein>
<organism evidence="2">
    <name type="scientific">marine sediment metagenome</name>
    <dbReference type="NCBI Taxonomy" id="412755"/>
    <lineage>
        <taxon>unclassified sequences</taxon>
        <taxon>metagenomes</taxon>
        <taxon>ecological metagenomes</taxon>
    </lineage>
</organism>
<proteinExistence type="predicted"/>
<dbReference type="AlphaFoldDB" id="X1NDJ3"/>
<evidence type="ECO:0000313" key="2">
    <source>
        <dbReference type="EMBL" id="GAI28271.1"/>
    </source>
</evidence>
<reference evidence="2" key="1">
    <citation type="journal article" date="2014" name="Front. Microbiol.">
        <title>High frequency of phylogenetically diverse reductive dehalogenase-homologous genes in deep subseafloor sedimentary metagenomes.</title>
        <authorList>
            <person name="Kawai M."/>
            <person name="Futagami T."/>
            <person name="Toyoda A."/>
            <person name="Takaki Y."/>
            <person name="Nishi S."/>
            <person name="Hori S."/>
            <person name="Arai W."/>
            <person name="Tsubouchi T."/>
            <person name="Morono Y."/>
            <person name="Uchiyama I."/>
            <person name="Ito T."/>
            <person name="Fujiyama A."/>
            <person name="Inagaki F."/>
            <person name="Takami H."/>
        </authorList>
    </citation>
    <scope>NUCLEOTIDE SEQUENCE</scope>
    <source>
        <strain evidence="2">Expedition CK06-06</strain>
    </source>
</reference>
<name>X1NDJ3_9ZZZZ</name>
<accession>X1NDJ3</accession>
<evidence type="ECO:0000256" key="1">
    <source>
        <dbReference type="SAM" id="MobiDB-lite"/>
    </source>
</evidence>
<feature type="non-terminal residue" evidence="2">
    <location>
        <position position="1"/>
    </location>
</feature>
<sequence length="39" mass="4492">AKSRTQPLHKGLQRDEGETEDALSLATKWNSYPSQNWFT</sequence>